<protein>
    <recommendedName>
        <fullName evidence="3">DUF4286 family protein</fullName>
    </recommendedName>
</protein>
<dbReference type="OrthoDB" id="7272296at2"/>
<dbReference type="RefSeq" id="WP_132288634.1">
    <property type="nucleotide sequence ID" value="NZ_SKBM01000009.1"/>
</dbReference>
<keyword evidence="2" id="KW-1185">Reference proteome</keyword>
<gene>
    <name evidence="1" type="ORF">EXY23_11295</name>
</gene>
<name>A0A4R4DRJ0_9PROT</name>
<dbReference type="SUPFAM" id="SSF54909">
    <property type="entry name" value="Dimeric alpha+beta barrel"/>
    <property type="match status" value="1"/>
</dbReference>
<comment type="caution">
    <text evidence="1">The sequence shown here is derived from an EMBL/GenBank/DDBJ whole genome shotgun (WGS) entry which is preliminary data.</text>
</comment>
<sequence length="103" mass="11878">MPTTWLKVRAVLAEPADRPRFDAWYAEEHLPDAKQGFGARRAWRCWSRTDPLVHYAFYEFPDAATAEAALASPALRDLVAEFDRVWDSRVTRMRELLELAGDI</sequence>
<dbReference type="Gene3D" id="3.30.70.100">
    <property type="match status" value="1"/>
</dbReference>
<dbReference type="EMBL" id="SKBM01000009">
    <property type="protein sequence ID" value="TCZ62959.1"/>
    <property type="molecule type" value="Genomic_DNA"/>
</dbReference>
<evidence type="ECO:0008006" key="3">
    <source>
        <dbReference type="Google" id="ProtNLM"/>
    </source>
</evidence>
<reference evidence="1 2" key="1">
    <citation type="submission" date="2019-03" db="EMBL/GenBank/DDBJ databases">
        <title>Paracraurococcus aquatilis NE82 genome sequence.</title>
        <authorList>
            <person name="Zhao Y."/>
            <person name="Du Z."/>
        </authorList>
    </citation>
    <scope>NUCLEOTIDE SEQUENCE [LARGE SCALE GENOMIC DNA]</scope>
    <source>
        <strain evidence="1 2">NE82</strain>
    </source>
</reference>
<accession>A0A4R4DRJ0</accession>
<organism evidence="1 2">
    <name type="scientific">Roseicella aquatilis</name>
    <dbReference type="NCBI Taxonomy" id="2527868"/>
    <lineage>
        <taxon>Bacteria</taxon>
        <taxon>Pseudomonadati</taxon>
        <taxon>Pseudomonadota</taxon>
        <taxon>Alphaproteobacteria</taxon>
        <taxon>Acetobacterales</taxon>
        <taxon>Roseomonadaceae</taxon>
        <taxon>Roseicella</taxon>
    </lineage>
</organism>
<evidence type="ECO:0000313" key="1">
    <source>
        <dbReference type="EMBL" id="TCZ62959.1"/>
    </source>
</evidence>
<dbReference type="InterPro" id="IPR011008">
    <property type="entry name" value="Dimeric_a/b-barrel"/>
</dbReference>
<evidence type="ECO:0000313" key="2">
    <source>
        <dbReference type="Proteomes" id="UP000295023"/>
    </source>
</evidence>
<dbReference type="Proteomes" id="UP000295023">
    <property type="component" value="Unassembled WGS sequence"/>
</dbReference>
<proteinExistence type="predicted"/>
<dbReference type="AlphaFoldDB" id="A0A4R4DRJ0"/>